<accession>A0A3A5LZD7</accession>
<feature type="transmembrane region" description="Helical" evidence="1">
    <location>
        <begin position="56"/>
        <end position="75"/>
    </location>
</feature>
<proteinExistence type="predicted"/>
<comment type="caution">
    <text evidence="2">The sequence shown here is derived from an EMBL/GenBank/DDBJ whole genome shotgun (WGS) entry which is preliminary data.</text>
</comment>
<keyword evidence="1" id="KW-1133">Transmembrane helix</keyword>
<keyword evidence="1" id="KW-0472">Membrane</keyword>
<gene>
    <name evidence="2" type="ORF">D6T63_17240</name>
</gene>
<organism evidence="2 3">
    <name type="scientific">Arthrobacter cheniae</name>
    <dbReference type="NCBI Taxonomy" id="1258888"/>
    <lineage>
        <taxon>Bacteria</taxon>
        <taxon>Bacillati</taxon>
        <taxon>Actinomycetota</taxon>
        <taxon>Actinomycetes</taxon>
        <taxon>Micrococcales</taxon>
        <taxon>Micrococcaceae</taxon>
        <taxon>Arthrobacter</taxon>
    </lineage>
</organism>
<dbReference type="AlphaFoldDB" id="A0A3A5LZD7"/>
<protein>
    <submittedName>
        <fullName evidence="2">Uncharacterized protein</fullName>
    </submittedName>
</protein>
<sequence>MIARPLSVTIATDAASHQEDRGAVSISVDITQIAATCVVDCAFDQPSALPATGADVVSLLVPLALVVVGIAATLWSRCTSQGRRPVAGLRY</sequence>
<keyword evidence="1" id="KW-0812">Transmembrane</keyword>
<name>A0A3A5LZD7_9MICC</name>
<evidence type="ECO:0000256" key="1">
    <source>
        <dbReference type="SAM" id="Phobius"/>
    </source>
</evidence>
<reference evidence="2 3" key="1">
    <citation type="submission" date="2018-09" db="EMBL/GenBank/DDBJ databases">
        <title>Novel species of Arthrobacter.</title>
        <authorList>
            <person name="Liu Q."/>
            <person name="Xin Y.-H."/>
        </authorList>
    </citation>
    <scope>NUCLEOTIDE SEQUENCE [LARGE SCALE GENOMIC DNA]</scope>
    <source>
        <strain evidence="2 3">Hz2</strain>
    </source>
</reference>
<dbReference type="EMBL" id="QZVT01000014">
    <property type="protein sequence ID" value="RJT75740.1"/>
    <property type="molecule type" value="Genomic_DNA"/>
</dbReference>
<evidence type="ECO:0000313" key="3">
    <source>
        <dbReference type="Proteomes" id="UP000272560"/>
    </source>
</evidence>
<dbReference type="RefSeq" id="WP_120150378.1">
    <property type="nucleotide sequence ID" value="NZ_QZVT01000014.1"/>
</dbReference>
<evidence type="ECO:0000313" key="2">
    <source>
        <dbReference type="EMBL" id="RJT75740.1"/>
    </source>
</evidence>
<keyword evidence="3" id="KW-1185">Reference proteome</keyword>
<dbReference type="Proteomes" id="UP000272560">
    <property type="component" value="Unassembled WGS sequence"/>
</dbReference>